<comment type="caution">
    <text evidence="2">The sequence shown here is derived from an EMBL/GenBank/DDBJ whole genome shotgun (WGS) entry which is preliminary data.</text>
</comment>
<dbReference type="InterPro" id="IPR009351">
    <property type="entry name" value="AlkZ-like"/>
</dbReference>
<feature type="compositionally biased region" description="Basic and acidic residues" evidence="1">
    <location>
        <begin position="32"/>
        <end position="42"/>
    </location>
</feature>
<dbReference type="GO" id="GO:0003677">
    <property type="term" value="F:DNA binding"/>
    <property type="evidence" value="ECO:0007669"/>
    <property type="project" value="UniProtKB-KW"/>
</dbReference>
<keyword evidence="3" id="KW-1185">Reference proteome</keyword>
<dbReference type="Proteomes" id="UP001596203">
    <property type="component" value="Unassembled WGS sequence"/>
</dbReference>
<organism evidence="2 3">
    <name type="scientific">Plantactinospora solaniradicis</name>
    <dbReference type="NCBI Taxonomy" id="1723736"/>
    <lineage>
        <taxon>Bacteria</taxon>
        <taxon>Bacillati</taxon>
        <taxon>Actinomycetota</taxon>
        <taxon>Actinomycetes</taxon>
        <taxon>Micromonosporales</taxon>
        <taxon>Micromonosporaceae</taxon>
        <taxon>Plantactinospora</taxon>
    </lineage>
</organism>
<dbReference type="RefSeq" id="WP_377431738.1">
    <property type="nucleotide sequence ID" value="NZ_JBHSPR010000060.1"/>
</dbReference>
<dbReference type="EMBL" id="JBHSPR010000060">
    <property type="protein sequence ID" value="MFC6022297.1"/>
    <property type="molecule type" value="Genomic_DNA"/>
</dbReference>
<accession>A0ABW1KMZ0</accession>
<feature type="region of interest" description="Disordered" evidence="1">
    <location>
        <begin position="20"/>
        <end position="45"/>
    </location>
</feature>
<name>A0ABW1KMZ0_9ACTN</name>
<dbReference type="PANTHER" id="PTHR38479:SF2">
    <property type="entry name" value="WINGED HELIX DNA-BINDING DOMAIN-CONTAINING PROTEIN"/>
    <property type="match status" value="1"/>
</dbReference>
<keyword evidence="2" id="KW-0238">DNA-binding</keyword>
<dbReference type="PANTHER" id="PTHR38479">
    <property type="entry name" value="LMO0824 PROTEIN"/>
    <property type="match status" value="1"/>
</dbReference>
<sequence>MRQLSFAQVCARRLERQGLVSPLPGAGPGARPDARSEARSEAGPRPADVAARLGGVHAQVLSAAELSIGLRTRDTTRVDVREALWTERSLVKTRGPRFTVHLLATEDLPMWTGALSALPIQTHKLLSDEQAEQVVAAIADALRDAELTTDELTEAVVARTGPWAGDRVMDAFQDKWPRWIEAMSLATRRGAMCFGPNRGRQITYTNPARWLPGFQPAEAGTALAEVVRRYLYAYGPATPTHFAQWLAAPKRWATELFDSLGAELEQVSVAGTAAWVVAGDTAAPTGLPDGVRLLPYFDAYPVGCFPREHVFPGRAAERALAGGQAGNYPVLLVDGVVAGVWHQRRSGRRLDVTVEPLTRLTAAHRHDLDDQVQRIGEILEATPRLTIGEVAVGPHA</sequence>
<proteinExistence type="predicted"/>
<dbReference type="Pfam" id="PF06224">
    <property type="entry name" value="AlkZ-like"/>
    <property type="match status" value="1"/>
</dbReference>
<protein>
    <submittedName>
        <fullName evidence="2">Winged helix DNA-binding domain-containing protein</fullName>
    </submittedName>
</protein>
<evidence type="ECO:0000256" key="1">
    <source>
        <dbReference type="SAM" id="MobiDB-lite"/>
    </source>
</evidence>
<reference evidence="3" key="1">
    <citation type="journal article" date="2019" name="Int. J. Syst. Evol. Microbiol.">
        <title>The Global Catalogue of Microorganisms (GCM) 10K type strain sequencing project: providing services to taxonomists for standard genome sequencing and annotation.</title>
        <authorList>
            <consortium name="The Broad Institute Genomics Platform"/>
            <consortium name="The Broad Institute Genome Sequencing Center for Infectious Disease"/>
            <person name="Wu L."/>
            <person name="Ma J."/>
        </authorList>
    </citation>
    <scope>NUCLEOTIDE SEQUENCE [LARGE SCALE GENOMIC DNA]</scope>
    <source>
        <strain evidence="3">ZS-35-S2</strain>
    </source>
</reference>
<gene>
    <name evidence="2" type="ORF">ACFP2T_39835</name>
</gene>
<evidence type="ECO:0000313" key="3">
    <source>
        <dbReference type="Proteomes" id="UP001596203"/>
    </source>
</evidence>
<evidence type="ECO:0000313" key="2">
    <source>
        <dbReference type="EMBL" id="MFC6022297.1"/>
    </source>
</evidence>